<dbReference type="KEGG" id="lhf:JCM16775_0100"/>
<dbReference type="GO" id="GO:0015833">
    <property type="term" value="P:peptide transport"/>
    <property type="evidence" value="ECO:0007669"/>
    <property type="project" value="TreeGrafter"/>
</dbReference>
<dbReference type="AlphaFoldDB" id="A0A510JGQ6"/>
<dbReference type="InterPro" id="IPR000914">
    <property type="entry name" value="SBP_5_dom"/>
</dbReference>
<evidence type="ECO:0000256" key="2">
    <source>
        <dbReference type="ARBA" id="ARBA00022448"/>
    </source>
</evidence>
<dbReference type="SUPFAM" id="SSF53850">
    <property type="entry name" value="Periplasmic binding protein-like II"/>
    <property type="match status" value="1"/>
</dbReference>
<dbReference type="Pfam" id="PF00496">
    <property type="entry name" value="SBP_bac_5"/>
    <property type="match status" value="1"/>
</dbReference>
<organism evidence="5 6">
    <name type="scientific">Leptotrichia hofstadii</name>
    <dbReference type="NCBI Taxonomy" id="157688"/>
    <lineage>
        <taxon>Bacteria</taxon>
        <taxon>Fusobacteriati</taxon>
        <taxon>Fusobacteriota</taxon>
        <taxon>Fusobacteriia</taxon>
        <taxon>Fusobacteriales</taxon>
        <taxon>Leptotrichiaceae</taxon>
        <taxon>Leptotrichia</taxon>
    </lineage>
</organism>
<dbReference type="PROSITE" id="PS51257">
    <property type="entry name" value="PROKAR_LIPOPROTEIN"/>
    <property type="match status" value="1"/>
</dbReference>
<comment type="similarity">
    <text evidence="1">Belongs to the bacterial solute-binding protein 5 family.</text>
</comment>
<keyword evidence="6" id="KW-1185">Reference proteome</keyword>
<protein>
    <submittedName>
        <fullName evidence="5">Family 5 extracellular solute-binding protein</fullName>
    </submittedName>
</protein>
<evidence type="ECO:0000256" key="1">
    <source>
        <dbReference type="ARBA" id="ARBA00005695"/>
    </source>
</evidence>
<keyword evidence="2" id="KW-0813">Transport</keyword>
<dbReference type="Gene3D" id="3.40.190.10">
    <property type="entry name" value="Periplasmic binding protein-like II"/>
    <property type="match status" value="1"/>
</dbReference>
<evidence type="ECO:0000313" key="6">
    <source>
        <dbReference type="Proteomes" id="UP000321892"/>
    </source>
</evidence>
<dbReference type="EMBL" id="AP019823">
    <property type="protein sequence ID" value="BBM37425.1"/>
    <property type="molecule type" value="Genomic_DNA"/>
</dbReference>
<dbReference type="PANTHER" id="PTHR30290">
    <property type="entry name" value="PERIPLASMIC BINDING COMPONENT OF ABC TRANSPORTER"/>
    <property type="match status" value="1"/>
</dbReference>
<keyword evidence="3" id="KW-0732">Signal</keyword>
<proteinExistence type="inferred from homology"/>
<accession>A0A510JGQ6</accession>
<dbReference type="InterPro" id="IPR039424">
    <property type="entry name" value="SBP_5"/>
</dbReference>
<dbReference type="PANTHER" id="PTHR30290:SF9">
    <property type="entry name" value="OLIGOPEPTIDE-BINDING PROTEIN APPA"/>
    <property type="match status" value="1"/>
</dbReference>
<evidence type="ECO:0000256" key="3">
    <source>
        <dbReference type="ARBA" id="ARBA00022729"/>
    </source>
</evidence>
<reference evidence="5 6" key="1">
    <citation type="submission" date="2019-07" db="EMBL/GenBank/DDBJ databases">
        <title>Complete Genome Sequence of Leptotrichia hofstadii Strain JCM16775.</title>
        <authorList>
            <person name="Watanabe S."/>
            <person name="Cui L."/>
        </authorList>
    </citation>
    <scope>NUCLEOTIDE SEQUENCE [LARGE SCALE GENOMIC DNA]</scope>
    <source>
        <strain evidence="5 6">JCM16775</strain>
    </source>
</reference>
<gene>
    <name evidence="5" type="ORF">JCM16775_0100</name>
</gene>
<evidence type="ECO:0000259" key="4">
    <source>
        <dbReference type="Pfam" id="PF00496"/>
    </source>
</evidence>
<feature type="domain" description="Solute-binding protein family 5" evidence="4">
    <location>
        <begin position="71"/>
        <end position="98"/>
    </location>
</feature>
<dbReference type="GO" id="GO:1904680">
    <property type="term" value="F:peptide transmembrane transporter activity"/>
    <property type="evidence" value="ECO:0007669"/>
    <property type="project" value="TreeGrafter"/>
</dbReference>
<name>A0A510JGQ6_9FUSO</name>
<dbReference type="Gene3D" id="3.90.76.10">
    <property type="entry name" value="Dipeptide-binding Protein, Domain 1"/>
    <property type="match status" value="1"/>
</dbReference>
<evidence type="ECO:0000313" key="5">
    <source>
        <dbReference type="EMBL" id="BBM37425.1"/>
    </source>
</evidence>
<dbReference type="Proteomes" id="UP000321892">
    <property type="component" value="Chromosome"/>
</dbReference>
<sequence length="103" mass="11547">MKKTFLVFYLIVSMFIISCGKGSKAAGNSVSFNMEAEPTSLDPQILTDMSGLFITSMTYESLVRLNDKNDIIPAGAESWTKSDDGKVWTFKIRQGMKWRSSYS</sequence>